<keyword evidence="1" id="KW-0472">Membrane</keyword>
<comment type="caution">
    <text evidence="2">The sequence shown here is derived from an EMBL/GenBank/DDBJ whole genome shotgun (WGS) entry which is preliminary data.</text>
</comment>
<proteinExistence type="predicted"/>
<name>A0A3M7PGT2_BRAPC</name>
<dbReference type="Proteomes" id="UP000276133">
    <property type="component" value="Unassembled WGS sequence"/>
</dbReference>
<protein>
    <submittedName>
        <fullName evidence="2">Uncharacterized protein</fullName>
    </submittedName>
</protein>
<gene>
    <name evidence="2" type="ORF">BpHYR1_050099</name>
</gene>
<dbReference type="AlphaFoldDB" id="A0A3M7PGT2"/>
<evidence type="ECO:0000256" key="1">
    <source>
        <dbReference type="SAM" id="Phobius"/>
    </source>
</evidence>
<keyword evidence="1" id="KW-0812">Transmembrane</keyword>
<reference evidence="2 3" key="1">
    <citation type="journal article" date="2018" name="Sci. Rep.">
        <title>Genomic signatures of local adaptation to the degree of environmental predictability in rotifers.</title>
        <authorList>
            <person name="Franch-Gras L."/>
            <person name="Hahn C."/>
            <person name="Garcia-Roger E.M."/>
            <person name="Carmona M.J."/>
            <person name="Serra M."/>
            <person name="Gomez A."/>
        </authorList>
    </citation>
    <scope>NUCLEOTIDE SEQUENCE [LARGE SCALE GENOMIC DNA]</scope>
    <source>
        <strain evidence="2">HYR1</strain>
    </source>
</reference>
<feature type="transmembrane region" description="Helical" evidence="1">
    <location>
        <begin position="106"/>
        <end position="127"/>
    </location>
</feature>
<evidence type="ECO:0000313" key="3">
    <source>
        <dbReference type="Proteomes" id="UP000276133"/>
    </source>
</evidence>
<accession>A0A3M7PGT2</accession>
<keyword evidence="3" id="KW-1185">Reference proteome</keyword>
<organism evidence="2 3">
    <name type="scientific">Brachionus plicatilis</name>
    <name type="common">Marine rotifer</name>
    <name type="synonym">Brachionus muelleri</name>
    <dbReference type="NCBI Taxonomy" id="10195"/>
    <lineage>
        <taxon>Eukaryota</taxon>
        <taxon>Metazoa</taxon>
        <taxon>Spiralia</taxon>
        <taxon>Gnathifera</taxon>
        <taxon>Rotifera</taxon>
        <taxon>Eurotatoria</taxon>
        <taxon>Monogononta</taxon>
        <taxon>Pseudotrocha</taxon>
        <taxon>Ploima</taxon>
        <taxon>Brachionidae</taxon>
        <taxon>Brachionus</taxon>
    </lineage>
</organism>
<keyword evidence="1" id="KW-1133">Transmembrane helix</keyword>
<evidence type="ECO:0000313" key="2">
    <source>
        <dbReference type="EMBL" id="RMZ98213.1"/>
    </source>
</evidence>
<sequence length="281" mass="32635">MAFVMYSMTKITLLYHIDTKLTISCIYLSFESSSDSIPVVAEVEACVSCVNANFDDSIRDIWSSSTKNISLEIIPGYNSTNLTSFQVTISAMRFEVYVQFAQMKTIFGFIFFMFFACFCLFGFNLFLSKTQNHFYCEERSDDANNQTHTVKQIQSILVSSLVLKKNDAETEFSINNQKIYDPNLFHCVPMQSQTYTDDSFRSGQCDVNPYENEVMDELFFKIKDERNRLYHYTSTVYVTKIPISTSQLTNRKMLQHEKLSSVGPKYFQTQFLNTESYYWLG</sequence>
<dbReference type="EMBL" id="REGN01010905">
    <property type="protein sequence ID" value="RMZ98213.1"/>
    <property type="molecule type" value="Genomic_DNA"/>
</dbReference>